<name>A0ABR4KLJ0_9EURO</name>
<reference evidence="2 3" key="1">
    <citation type="submission" date="2024-07" db="EMBL/GenBank/DDBJ databases">
        <title>Section-level genome sequencing and comparative genomics of Aspergillus sections Usti and Cavernicolus.</title>
        <authorList>
            <consortium name="Lawrence Berkeley National Laboratory"/>
            <person name="Nybo J.L."/>
            <person name="Vesth T.C."/>
            <person name="Theobald S."/>
            <person name="Frisvad J.C."/>
            <person name="Larsen T.O."/>
            <person name="Kjaerboelling I."/>
            <person name="Rothschild-Mancinelli K."/>
            <person name="Lyhne E.K."/>
            <person name="Kogle M.E."/>
            <person name="Barry K."/>
            <person name="Clum A."/>
            <person name="Na H."/>
            <person name="Ledsgaard L."/>
            <person name="Lin J."/>
            <person name="Lipzen A."/>
            <person name="Kuo A."/>
            <person name="Riley R."/>
            <person name="Mondo S."/>
            <person name="LaButti K."/>
            <person name="Haridas S."/>
            <person name="Pangalinan J."/>
            <person name="Salamov A.A."/>
            <person name="Simmons B.A."/>
            <person name="Magnuson J.K."/>
            <person name="Chen J."/>
            <person name="Drula E."/>
            <person name="Henrissat B."/>
            <person name="Wiebenga A."/>
            <person name="Lubbers R.J."/>
            <person name="Gomes A.C."/>
            <person name="Macurrencykelacurrency M.R."/>
            <person name="Stajich J."/>
            <person name="Grigoriev I.V."/>
            <person name="Mortensen U.H."/>
            <person name="De vries R.P."/>
            <person name="Baker S.E."/>
            <person name="Andersen M.R."/>
        </authorList>
    </citation>
    <scope>NUCLEOTIDE SEQUENCE [LARGE SCALE GENOMIC DNA]</scope>
    <source>
        <strain evidence="2 3">CBS 756.74</strain>
    </source>
</reference>
<evidence type="ECO:0000256" key="1">
    <source>
        <dbReference type="SAM" id="MobiDB-lite"/>
    </source>
</evidence>
<evidence type="ECO:0000313" key="2">
    <source>
        <dbReference type="EMBL" id="KAL2853143.1"/>
    </source>
</evidence>
<sequence length="151" mass="17107">MWIYSKFCWLCVSDDIHRACVLNICRRRKQRTRQGRGGDCCFCRLEGGIGDGWTASRRRRKLKTMSLFAAVAHDDEQSRLTVPCGKKTAADAKVPFFLRQDSQGFFVRMYSVPPPSSLSSGRDRGREAQRVAGCSLTHTDKPRVGGFENDR</sequence>
<dbReference type="RefSeq" id="XP_070900784.1">
    <property type="nucleotide sequence ID" value="XM_071049324.1"/>
</dbReference>
<feature type="region of interest" description="Disordered" evidence="1">
    <location>
        <begin position="114"/>
        <end position="151"/>
    </location>
</feature>
<keyword evidence="3" id="KW-1185">Reference proteome</keyword>
<protein>
    <submittedName>
        <fullName evidence="2">Uncharacterized protein</fullName>
    </submittedName>
</protein>
<evidence type="ECO:0000313" key="3">
    <source>
        <dbReference type="Proteomes" id="UP001610444"/>
    </source>
</evidence>
<gene>
    <name evidence="2" type="ORF">BJX68DRAFT_52267</name>
</gene>
<feature type="compositionally biased region" description="Basic and acidic residues" evidence="1">
    <location>
        <begin position="138"/>
        <end position="151"/>
    </location>
</feature>
<dbReference type="EMBL" id="JBFXLR010000014">
    <property type="protein sequence ID" value="KAL2853143.1"/>
    <property type="molecule type" value="Genomic_DNA"/>
</dbReference>
<accession>A0ABR4KLJ0</accession>
<comment type="caution">
    <text evidence="2">The sequence shown here is derived from an EMBL/GenBank/DDBJ whole genome shotgun (WGS) entry which is preliminary data.</text>
</comment>
<proteinExistence type="predicted"/>
<dbReference type="GeneID" id="98164488"/>
<organism evidence="2 3">
    <name type="scientific">Aspergillus pseudodeflectus</name>
    <dbReference type="NCBI Taxonomy" id="176178"/>
    <lineage>
        <taxon>Eukaryota</taxon>
        <taxon>Fungi</taxon>
        <taxon>Dikarya</taxon>
        <taxon>Ascomycota</taxon>
        <taxon>Pezizomycotina</taxon>
        <taxon>Eurotiomycetes</taxon>
        <taxon>Eurotiomycetidae</taxon>
        <taxon>Eurotiales</taxon>
        <taxon>Aspergillaceae</taxon>
        <taxon>Aspergillus</taxon>
        <taxon>Aspergillus subgen. Nidulantes</taxon>
    </lineage>
</organism>
<dbReference type="Proteomes" id="UP001610444">
    <property type="component" value="Unassembled WGS sequence"/>
</dbReference>